<evidence type="ECO:0000256" key="2">
    <source>
        <dbReference type="ARBA" id="ARBA00009477"/>
    </source>
</evidence>
<dbReference type="InterPro" id="IPR050465">
    <property type="entry name" value="UPF0194_transport"/>
</dbReference>
<dbReference type="Gene3D" id="2.40.420.20">
    <property type="match status" value="1"/>
</dbReference>
<comment type="subcellular location">
    <subcellularLocation>
        <location evidence="1">Cell envelope</location>
    </subcellularLocation>
</comment>
<dbReference type="EMBL" id="JBHLWN010000110">
    <property type="protein sequence ID" value="MFC0216163.1"/>
    <property type="molecule type" value="Genomic_DNA"/>
</dbReference>
<dbReference type="SUPFAM" id="SSF111369">
    <property type="entry name" value="HlyD-like secretion proteins"/>
    <property type="match status" value="1"/>
</dbReference>
<dbReference type="RefSeq" id="WP_377474058.1">
    <property type="nucleotide sequence ID" value="NZ_JBHLWN010000110.1"/>
</dbReference>
<evidence type="ECO:0000259" key="6">
    <source>
        <dbReference type="Pfam" id="PF25989"/>
    </source>
</evidence>
<dbReference type="InterPro" id="IPR059052">
    <property type="entry name" value="HH_YbhG-like"/>
</dbReference>
<keyword evidence="3 4" id="KW-0175">Coiled coil</keyword>
<dbReference type="Proteomes" id="UP001589776">
    <property type="component" value="Unassembled WGS sequence"/>
</dbReference>
<feature type="coiled-coil region" evidence="4">
    <location>
        <begin position="161"/>
        <end position="214"/>
    </location>
</feature>
<dbReference type="Gene3D" id="2.40.50.100">
    <property type="match status" value="1"/>
</dbReference>
<feature type="domain" description="YbhG-like alpha-helical hairpin" evidence="5">
    <location>
        <begin position="89"/>
        <end position="210"/>
    </location>
</feature>
<protein>
    <submittedName>
        <fullName evidence="7">Efflux RND transporter periplasmic adaptor subunit</fullName>
    </submittedName>
</protein>
<evidence type="ECO:0000259" key="5">
    <source>
        <dbReference type="Pfam" id="PF25881"/>
    </source>
</evidence>
<dbReference type="PANTHER" id="PTHR32347">
    <property type="entry name" value="EFFLUX SYSTEM COMPONENT YKNX-RELATED"/>
    <property type="match status" value="1"/>
</dbReference>
<feature type="domain" description="YknX-like C-terminal permuted SH3-like" evidence="6">
    <location>
        <begin position="341"/>
        <end position="410"/>
    </location>
</feature>
<dbReference type="Pfam" id="PF25989">
    <property type="entry name" value="YknX_C"/>
    <property type="match status" value="1"/>
</dbReference>
<organism evidence="7 8">
    <name type="scientific">Paenibacillus chartarius</name>
    <dbReference type="NCBI Taxonomy" id="747481"/>
    <lineage>
        <taxon>Bacteria</taxon>
        <taxon>Bacillati</taxon>
        <taxon>Bacillota</taxon>
        <taxon>Bacilli</taxon>
        <taxon>Bacillales</taxon>
        <taxon>Paenibacillaceae</taxon>
        <taxon>Paenibacillus</taxon>
    </lineage>
</organism>
<dbReference type="InterPro" id="IPR058637">
    <property type="entry name" value="YknX-like_C"/>
</dbReference>
<comment type="caution">
    <text evidence="7">The sequence shown here is derived from an EMBL/GenBank/DDBJ whole genome shotgun (WGS) entry which is preliminary data.</text>
</comment>
<keyword evidence="8" id="KW-1185">Reference proteome</keyword>
<sequence>MKRQWWLGLFALLLVAAGGGLYVQNGGKGEAVKTVRAAEADLIQYEQADGKVKAKEEHGYYAQTAGKLLRVDVKAGDPVTEGQLLAELDPADTALRLRQLQAQLEQVQADWNKISRGPKPEEVKVQEESVFQAQLKVNESTRAWNKARNDYDAGTVTNEELQQIENEMKLAQSALNIAQSKLSLLKQGPDAADAAGYEAKVKDIQAQQDMLNRELAHMRIAADAPGTVTELFVQENQLVDAGTKLLAVSDLSRLEIEAEVKETLISKVYVGQQAVIQGSALGSDTYLAHVVKIAPSAAPSPTSTDKKPVVTVTLALDKGSAKLLPGYNVDVNFETGRAANALQVPYSAVKQNADGTSYVWTVQEDRAVRTPVETGMKTETFIQVKQGLRAGSAVIAKPSDTLKDRQKVSVNP</sequence>
<accession>A0ABV6DU23</accession>
<proteinExistence type="inferred from homology"/>
<comment type="similarity">
    <text evidence="2">Belongs to the membrane fusion protein (MFP) (TC 8.A.1) family.</text>
</comment>
<evidence type="ECO:0000313" key="7">
    <source>
        <dbReference type="EMBL" id="MFC0216163.1"/>
    </source>
</evidence>
<gene>
    <name evidence="7" type="ORF">ACFFK0_27585</name>
</gene>
<evidence type="ECO:0000256" key="4">
    <source>
        <dbReference type="SAM" id="Coils"/>
    </source>
</evidence>
<dbReference type="Gene3D" id="2.40.30.170">
    <property type="match status" value="1"/>
</dbReference>
<evidence type="ECO:0000256" key="3">
    <source>
        <dbReference type="ARBA" id="ARBA00023054"/>
    </source>
</evidence>
<dbReference type="InterPro" id="IPR006143">
    <property type="entry name" value="RND_pump_MFP"/>
</dbReference>
<reference evidence="7 8" key="1">
    <citation type="submission" date="2024-09" db="EMBL/GenBank/DDBJ databases">
        <authorList>
            <person name="Sun Q."/>
            <person name="Mori K."/>
        </authorList>
    </citation>
    <scope>NUCLEOTIDE SEQUENCE [LARGE SCALE GENOMIC DNA]</scope>
    <source>
        <strain evidence="7 8">CCM 7759</strain>
    </source>
</reference>
<evidence type="ECO:0000313" key="8">
    <source>
        <dbReference type="Proteomes" id="UP001589776"/>
    </source>
</evidence>
<name>A0ABV6DU23_9BACL</name>
<dbReference type="Pfam" id="PF25881">
    <property type="entry name" value="HH_YBHG"/>
    <property type="match status" value="1"/>
</dbReference>
<dbReference type="NCBIfam" id="TIGR01730">
    <property type="entry name" value="RND_mfp"/>
    <property type="match status" value="1"/>
</dbReference>
<evidence type="ECO:0000256" key="1">
    <source>
        <dbReference type="ARBA" id="ARBA00004196"/>
    </source>
</evidence>